<reference evidence="4" key="1">
    <citation type="submission" date="2016-11" db="UniProtKB">
        <authorList>
            <consortium name="WormBaseParasite"/>
        </authorList>
    </citation>
    <scope>IDENTIFICATION</scope>
</reference>
<keyword evidence="2" id="KW-0472">Membrane</keyword>
<proteinExistence type="predicted"/>
<dbReference type="WBParaSite" id="maker-unitig_22233-snap-gene-0.2-mRNA-1">
    <property type="protein sequence ID" value="maker-unitig_22233-snap-gene-0.2-mRNA-1"/>
    <property type="gene ID" value="maker-unitig_22233-snap-gene-0.2"/>
</dbReference>
<protein>
    <submittedName>
        <fullName evidence="4">Transmembrane protein</fullName>
    </submittedName>
</protein>
<organism evidence="3 4">
    <name type="scientific">Macrostomum lignano</name>
    <dbReference type="NCBI Taxonomy" id="282301"/>
    <lineage>
        <taxon>Eukaryota</taxon>
        <taxon>Metazoa</taxon>
        <taxon>Spiralia</taxon>
        <taxon>Lophotrochozoa</taxon>
        <taxon>Platyhelminthes</taxon>
        <taxon>Rhabditophora</taxon>
        <taxon>Macrostomorpha</taxon>
        <taxon>Macrostomida</taxon>
        <taxon>Macrostomidae</taxon>
        <taxon>Macrostomum</taxon>
    </lineage>
</organism>
<keyword evidence="3" id="KW-1185">Reference proteome</keyword>
<keyword evidence="2" id="KW-1133">Transmembrane helix</keyword>
<evidence type="ECO:0000256" key="2">
    <source>
        <dbReference type="SAM" id="Phobius"/>
    </source>
</evidence>
<dbReference type="AlphaFoldDB" id="A0A1I8F6D3"/>
<sequence>MCSDDSNNNRRPGLCTTLPAVNEDEDDHHGGYEEFDEATIWAATRPLEINQDYDMLNCSDQQRPLAEQKSGFLDNMSQRLRFRASARQQQSGKRRCADAEDQWMPDSPASFAACWSCCLVNLAALPLWRICLVSIVFTCLLYLANEKKLRSIFIG</sequence>
<keyword evidence="2" id="KW-0812">Transmembrane</keyword>
<dbReference type="Proteomes" id="UP000095280">
    <property type="component" value="Unplaced"/>
</dbReference>
<feature type="region of interest" description="Disordered" evidence="1">
    <location>
        <begin position="1"/>
        <end position="22"/>
    </location>
</feature>
<name>A0A1I8F6D3_9PLAT</name>
<evidence type="ECO:0000313" key="3">
    <source>
        <dbReference type="Proteomes" id="UP000095280"/>
    </source>
</evidence>
<feature type="compositionally biased region" description="Polar residues" evidence="1">
    <location>
        <begin position="1"/>
        <end position="10"/>
    </location>
</feature>
<feature type="transmembrane region" description="Helical" evidence="2">
    <location>
        <begin position="126"/>
        <end position="144"/>
    </location>
</feature>
<accession>A0A1I8F6D3</accession>
<evidence type="ECO:0000313" key="4">
    <source>
        <dbReference type="WBParaSite" id="maker-unitig_22233-snap-gene-0.2-mRNA-1"/>
    </source>
</evidence>
<evidence type="ECO:0000256" key="1">
    <source>
        <dbReference type="SAM" id="MobiDB-lite"/>
    </source>
</evidence>